<sequence length="239" mass="27721">MLGVIQKVVPQITYQLYKKNYDRANEKFELIIEEETKLNDVLLKIYRAFPESQMRQETIEVHQAIYNNQDNNIEITSDDSLSFKFKTEKTYNNWFSDEAPRAIYFEKKEEEIGKKIIFGADFEVIKQTVDSLYMVGIYVKTKKDSKYLFGIHSGNSICIERTGVNAELARVPNLDKEVRLDIEVIGNKVILLRNGKQFLEDDNFVLDDQIVELGITCKTCGAVKPIEIEVTNITRRESE</sequence>
<evidence type="ECO:0000313" key="2">
    <source>
        <dbReference type="Proteomes" id="UP000028594"/>
    </source>
</evidence>
<organism evidence="1 2">
    <name type="scientific">Lactococcus lactis subsp. lactis NCDO 2118</name>
    <dbReference type="NCBI Taxonomy" id="1117941"/>
    <lineage>
        <taxon>Bacteria</taxon>
        <taxon>Bacillati</taxon>
        <taxon>Bacillota</taxon>
        <taxon>Bacilli</taxon>
        <taxon>Lactobacillales</taxon>
        <taxon>Streptococcaceae</taxon>
        <taxon>Lactococcus</taxon>
    </lineage>
</organism>
<gene>
    <name evidence="1" type="ORF">NCDO2118_1258</name>
</gene>
<name>A0ABC8A635_LACLL</name>
<reference evidence="1 2" key="1">
    <citation type="submission" date="2014-07" db="EMBL/GenBank/DDBJ databases">
        <title>Genome sequence of Lactococcus lactis subsp. lactis NCDO 2118, a GABA-producing strain.</title>
        <authorList>
            <person name="Oliveira L.C."/>
            <person name="Saraiva T.D.L."/>
            <person name="Soares S.C."/>
            <person name="Ramos R.T.J."/>
            <person name="Sa P.H.C.G."/>
            <person name="Carneiro A.R."/>
            <person name="Miranda F."/>
            <person name="Freire M."/>
            <person name="Renan W."/>
            <person name="Oliveira A.F.Jr."/>
            <person name="Santos A.R."/>
            <person name="Pinto A.C."/>
            <person name="Souza B.M."/>
            <person name="Castro C.P."/>
            <person name="Diniz C.A.A."/>
            <person name="Rocha C.S."/>
            <person name="Mariano D.C.B."/>
            <person name="Aguiar E.L."/>
            <person name="Folador E.L."/>
            <person name="Barbosa E.G.V."/>
            <person name="Aburjaile F.F."/>
            <person name="Goncalves L.A."/>
            <person name="Guimaraes L.C."/>
            <person name="Azevedo M.S.P."/>
            <person name="Agresti P.C.M."/>
            <person name="Faria R.F."/>
            <person name="Tiwari S."/>
            <person name="Almeida S.S."/>
            <person name="Hassan S.S."/>
            <person name="Pereira V.B."/>
            <person name="Abreu V.A.C."/>
            <person name="Pereira U.P."/>
            <person name="Dorella F.A."/>
            <person name="Carvalho A.F."/>
            <person name="Pereira F.L."/>
            <person name="Leal C.A.G."/>
            <person name="Figueiredo H.C.P."/>
            <person name="Silva A."/>
            <person name="Miyoshi A."/>
            <person name="Azevedo V."/>
        </authorList>
    </citation>
    <scope>NUCLEOTIDE SEQUENCE [LARGE SCALE GENOMIC DNA]</scope>
    <source>
        <strain evidence="1 2">NCDO 2118</strain>
    </source>
</reference>
<dbReference type="EMBL" id="CP009054">
    <property type="protein sequence ID" value="AII12739.1"/>
    <property type="molecule type" value="Genomic_DNA"/>
</dbReference>
<proteinExistence type="predicted"/>
<accession>A0ABC8A635</accession>
<evidence type="ECO:0000313" key="1">
    <source>
        <dbReference type="EMBL" id="AII12739.1"/>
    </source>
</evidence>
<dbReference type="KEGG" id="llx:NCDO2118_1258"/>
<protein>
    <submittedName>
        <fullName evidence="1">Uncharacterized protein</fullName>
    </submittedName>
</protein>
<dbReference type="AlphaFoldDB" id="A0ABC8A635"/>
<dbReference type="Proteomes" id="UP000028594">
    <property type="component" value="Chromosome"/>
</dbReference>
<dbReference type="RefSeq" id="WP_041167911.1">
    <property type="nucleotide sequence ID" value="NZ_CP009054.1"/>
</dbReference>